<keyword evidence="2" id="KW-1185">Reference proteome</keyword>
<accession>A0A1Q9DF36</accession>
<comment type="caution">
    <text evidence="1">The sequence shown here is derived from an EMBL/GenBank/DDBJ whole genome shotgun (WGS) entry which is preliminary data.</text>
</comment>
<sequence length="253" mass="28599">MLKVSTLWWMFDLGQYSNTNNPAKHLQALLKVLQQAEALFAELLINLPEVLPRSDHFWGHQEHGMFMNSTVIYRTLFPESAILDKGLLRRLLRLLPEGSSLADFGALDGQYSSWLNDTGWVTAFAFDGVPGVTDITDGRVTEVDLAERVHIEWHPQAFDWVLCLEVAEHIPVELEHQFLWNLGRHAKQGLILHGTQTSELHESKRRVEALGFLQDVGATEDLRAACEVPWIAASVAVYRRVDAEEATDAEEAF</sequence>
<dbReference type="Pfam" id="PF13489">
    <property type="entry name" value="Methyltransf_23"/>
    <property type="match status" value="1"/>
</dbReference>
<reference evidence="1 2" key="1">
    <citation type="submission" date="2016-02" db="EMBL/GenBank/DDBJ databases">
        <title>Genome analysis of coral dinoflagellate symbionts highlights evolutionary adaptations to a symbiotic lifestyle.</title>
        <authorList>
            <person name="Aranda M."/>
            <person name="Li Y."/>
            <person name="Liew Y.J."/>
            <person name="Baumgarten S."/>
            <person name="Simakov O."/>
            <person name="Wilson M."/>
            <person name="Piel J."/>
            <person name="Ashoor H."/>
            <person name="Bougouffa S."/>
            <person name="Bajic V.B."/>
            <person name="Ryu T."/>
            <person name="Ravasi T."/>
            <person name="Bayer T."/>
            <person name="Micklem G."/>
            <person name="Kim H."/>
            <person name="Bhak J."/>
            <person name="Lajeunesse T.C."/>
            <person name="Voolstra C.R."/>
        </authorList>
    </citation>
    <scope>NUCLEOTIDE SEQUENCE [LARGE SCALE GENOMIC DNA]</scope>
    <source>
        <strain evidence="1 2">CCMP2467</strain>
    </source>
</reference>
<dbReference type="OrthoDB" id="406773at2759"/>
<evidence type="ECO:0000313" key="1">
    <source>
        <dbReference type="EMBL" id="OLP93782.1"/>
    </source>
</evidence>
<dbReference type="EMBL" id="LSRX01000569">
    <property type="protein sequence ID" value="OLP93782.1"/>
    <property type="molecule type" value="Genomic_DNA"/>
</dbReference>
<dbReference type="Gene3D" id="3.40.50.150">
    <property type="entry name" value="Vaccinia Virus protein VP39"/>
    <property type="match status" value="1"/>
</dbReference>
<dbReference type="InterPro" id="IPR029063">
    <property type="entry name" value="SAM-dependent_MTases_sf"/>
</dbReference>
<organism evidence="1 2">
    <name type="scientific">Symbiodinium microadriaticum</name>
    <name type="common">Dinoflagellate</name>
    <name type="synonym">Zooxanthella microadriatica</name>
    <dbReference type="NCBI Taxonomy" id="2951"/>
    <lineage>
        <taxon>Eukaryota</taxon>
        <taxon>Sar</taxon>
        <taxon>Alveolata</taxon>
        <taxon>Dinophyceae</taxon>
        <taxon>Suessiales</taxon>
        <taxon>Symbiodiniaceae</taxon>
        <taxon>Symbiodinium</taxon>
    </lineage>
</organism>
<proteinExistence type="predicted"/>
<dbReference type="Proteomes" id="UP000186817">
    <property type="component" value="Unassembled WGS sequence"/>
</dbReference>
<dbReference type="SUPFAM" id="SSF53335">
    <property type="entry name" value="S-adenosyl-L-methionine-dependent methyltransferases"/>
    <property type="match status" value="1"/>
</dbReference>
<name>A0A1Q9DF36_SYMMI</name>
<evidence type="ECO:0000313" key="2">
    <source>
        <dbReference type="Proteomes" id="UP000186817"/>
    </source>
</evidence>
<protein>
    <recommendedName>
        <fullName evidence="3">Class I SAM-dependent methyltransferase</fullName>
    </recommendedName>
</protein>
<gene>
    <name evidence="1" type="ORF">AK812_SmicGene24271</name>
</gene>
<evidence type="ECO:0008006" key="3">
    <source>
        <dbReference type="Google" id="ProtNLM"/>
    </source>
</evidence>
<dbReference type="AlphaFoldDB" id="A0A1Q9DF36"/>